<keyword evidence="3" id="KW-1185">Reference proteome</keyword>
<accession>A0ABT4UBF5</accession>
<evidence type="ECO:0000313" key="2">
    <source>
        <dbReference type="EMBL" id="MDA2814319.1"/>
    </source>
</evidence>
<proteinExistence type="predicted"/>
<dbReference type="Proteomes" id="UP001527866">
    <property type="component" value="Unassembled WGS sequence"/>
</dbReference>
<evidence type="ECO:0000256" key="1">
    <source>
        <dbReference type="SAM" id="MobiDB-lite"/>
    </source>
</evidence>
<name>A0ABT4UBF5_9ACTN</name>
<organism evidence="2 3">
    <name type="scientific">Nocardiopsis endophytica</name>
    <dbReference type="NCBI Taxonomy" id="3018445"/>
    <lineage>
        <taxon>Bacteria</taxon>
        <taxon>Bacillati</taxon>
        <taxon>Actinomycetota</taxon>
        <taxon>Actinomycetes</taxon>
        <taxon>Streptosporangiales</taxon>
        <taxon>Nocardiopsidaceae</taxon>
        <taxon>Nocardiopsis</taxon>
    </lineage>
</organism>
<feature type="region of interest" description="Disordered" evidence="1">
    <location>
        <begin position="30"/>
        <end position="73"/>
    </location>
</feature>
<sequence>MRSRRTMAVMVGLVIVAMVATGAAGLFNALNTPPQEEQQPPEDAPAMEALGGSPSTVGYVDLGQQCRSGQGGQPGECYRTVGLQPAEGEDLDGDGALEAVRGHLLDNGWEPLVPQGTDPEEVPAGEFVLSDGSVMAMASAVPTDDATPAAVVLAHY</sequence>
<dbReference type="EMBL" id="JAQFWQ010000114">
    <property type="protein sequence ID" value="MDA2814319.1"/>
    <property type="molecule type" value="Genomic_DNA"/>
</dbReference>
<reference evidence="2 3" key="1">
    <citation type="submission" date="2023-01" db="EMBL/GenBank/DDBJ databases">
        <title>Draft genome sequence of Nocardiopsis sp. RSe5-2 isolated from halophytes.</title>
        <authorList>
            <person name="Duangmal K."/>
            <person name="Chantavorakit T."/>
        </authorList>
    </citation>
    <scope>NUCLEOTIDE SEQUENCE [LARGE SCALE GENOMIC DNA]</scope>
    <source>
        <strain evidence="2 3">RSe5-2</strain>
    </source>
</reference>
<gene>
    <name evidence="2" type="ORF">O4J56_26970</name>
</gene>
<dbReference type="RefSeq" id="WP_270689681.1">
    <property type="nucleotide sequence ID" value="NZ_JAQFWQ010000114.1"/>
</dbReference>
<evidence type="ECO:0000313" key="3">
    <source>
        <dbReference type="Proteomes" id="UP001527866"/>
    </source>
</evidence>
<comment type="caution">
    <text evidence="2">The sequence shown here is derived from an EMBL/GenBank/DDBJ whole genome shotgun (WGS) entry which is preliminary data.</text>
</comment>
<protein>
    <submittedName>
        <fullName evidence="2">Uncharacterized protein</fullName>
    </submittedName>
</protein>